<comment type="caution">
    <text evidence="1">The sequence shown here is derived from an EMBL/GenBank/DDBJ whole genome shotgun (WGS) entry which is preliminary data.</text>
</comment>
<protein>
    <recommendedName>
        <fullName evidence="3">Hydrophobin</fullName>
    </recommendedName>
</protein>
<reference evidence="1" key="1">
    <citation type="submission" date="2020-05" db="EMBL/GenBank/DDBJ databases">
        <title>Mycena genomes resolve the evolution of fungal bioluminescence.</title>
        <authorList>
            <person name="Tsai I.J."/>
        </authorList>
    </citation>
    <scope>NUCLEOTIDE SEQUENCE</scope>
    <source>
        <strain evidence="1">CCC161011</strain>
    </source>
</reference>
<gene>
    <name evidence="1" type="ORF">MVEN_02299900</name>
</gene>
<name>A0A8H7CG42_9AGAR</name>
<sequence>MYSDSSTKSPDLSLPITPALKSLTRFDQWHQSSLASHLKRGPLTCEDIWNSINSSGNKSAVRSTCITFEASTTSRGSSRSFLAMRRPCPNRTLDAQIKPAHVLPPPNASPNRERENMFSKLFLAATASALMILAAATIIEPGTTLQCCASIVDSSTLITNPFLPVEFHALHVPIGVNCTATSVEGCGEITAICDNVVVGGGAFVLDCKSLTF</sequence>
<dbReference type="EMBL" id="JACAZI010000026">
    <property type="protein sequence ID" value="KAF7334692.1"/>
    <property type="molecule type" value="Genomic_DNA"/>
</dbReference>
<evidence type="ECO:0008006" key="3">
    <source>
        <dbReference type="Google" id="ProtNLM"/>
    </source>
</evidence>
<evidence type="ECO:0000313" key="2">
    <source>
        <dbReference type="Proteomes" id="UP000620124"/>
    </source>
</evidence>
<evidence type="ECO:0000313" key="1">
    <source>
        <dbReference type="EMBL" id="KAF7334692.1"/>
    </source>
</evidence>
<proteinExistence type="predicted"/>
<organism evidence="1 2">
    <name type="scientific">Mycena venus</name>
    <dbReference type="NCBI Taxonomy" id="2733690"/>
    <lineage>
        <taxon>Eukaryota</taxon>
        <taxon>Fungi</taxon>
        <taxon>Dikarya</taxon>
        <taxon>Basidiomycota</taxon>
        <taxon>Agaricomycotina</taxon>
        <taxon>Agaricomycetes</taxon>
        <taxon>Agaricomycetidae</taxon>
        <taxon>Agaricales</taxon>
        <taxon>Marasmiineae</taxon>
        <taxon>Mycenaceae</taxon>
        <taxon>Mycena</taxon>
    </lineage>
</organism>
<keyword evidence="2" id="KW-1185">Reference proteome</keyword>
<accession>A0A8H7CG42</accession>
<dbReference type="Proteomes" id="UP000620124">
    <property type="component" value="Unassembled WGS sequence"/>
</dbReference>
<dbReference type="AlphaFoldDB" id="A0A8H7CG42"/>